<dbReference type="RefSeq" id="WP_124909743.1">
    <property type="nucleotide sequence ID" value="NZ_RQJP01000006.1"/>
</dbReference>
<accession>A0A3P1CBD3</accession>
<organism evidence="1 2">
    <name type="scientific">Larkinella knui</name>
    <dbReference type="NCBI Taxonomy" id="2025310"/>
    <lineage>
        <taxon>Bacteria</taxon>
        <taxon>Pseudomonadati</taxon>
        <taxon>Bacteroidota</taxon>
        <taxon>Cytophagia</taxon>
        <taxon>Cytophagales</taxon>
        <taxon>Spirosomataceae</taxon>
        <taxon>Larkinella</taxon>
    </lineage>
</organism>
<comment type="caution">
    <text evidence="1">The sequence shown here is derived from an EMBL/GenBank/DDBJ whole genome shotgun (WGS) entry which is preliminary data.</text>
</comment>
<evidence type="ECO:0008006" key="3">
    <source>
        <dbReference type="Google" id="ProtNLM"/>
    </source>
</evidence>
<dbReference type="EMBL" id="RQJP01000006">
    <property type="protein sequence ID" value="RRB10631.1"/>
    <property type="molecule type" value="Genomic_DNA"/>
</dbReference>
<keyword evidence="2" id="KW-1185">Reference proteome</keyword>
<dbReference type="AlphaFoldDB" id="A0A3P1CBD3"/>
<sequence length="174" mass="19272">MNKKELYTFLVLFTVSTPCFSQIARKINVMLNMGMGMQSYDLGGLCNGASFELGFSEKISAGGFFDYALYGTKFGDHRWKAQYLSYGVRGSYHLAKVLAIGNDKFDPYAGFSVGTRSSIHRTRTEQNSYFIPYPTGIFPGVHIGGFYHFSKKIGGFTELGWGTAAVRLGITGKF</sequence>
<protein>
    <recommendedName>
        <fullName evidence="3">Outer membrane protein beta-barrel domain-containing protein</fullName>
    </recommendedName>
</protein>
<dbReference type="OrthoDB" id="1118003at2"/>
<gene>
    <name evidence="1" type="ORF">EHT87_26055</name>
</gene>
<name>A0A3P1CBD3_9BACT</name>
<evidence type="ECO:0000313" key="2">
    <source>
        <dbReference type="Proteomes" id="UP000274271"/>
    </source>
</evidence>
<dbReference type="Proteomes" id="UP000274271">
    <property type="component" value="Unassembled WGS sequence"/>
</dbReference>
<reference evidence="1 2" key="1">
    <citation type="submission" date="2018-11" db="EMBL/GenBank/DDBJ databases">
        <authorList>
            <person name="Zhou Z."/>
            <person name="Wang G."/>
        </authorList>
    </citation>
    <scope>NUCLEOTIDE SEQUENCE [LARGE SCALE GENOMIC DNA]</scope>
    <source>
        <strain evidence="1 2">KCTC42998</strain>
    </source>
</reference>
<evidence type="ECO:0000313" key="1">
    <source>
        <dbReference type="EMBL" id="RRB10631.1"/>
    </source>
</evidence>
<proteinExistence type="predicted"/>